<protein>
    <submittedName>
        <fullName evidence="3">Uncharacterized protein</fullName>
    </submittedName>
</protein>
<dbReference type="Proteomes" id="UP001440612">
    <property type="component" value="Chromosome"/>
</dbReference>
<gene>
    <name evidence="3" type="ORF">AABB29_13495</name>
</gene>
<sequence length="126" mass="13271">MLRRFLWMNAASCLGFGLLFLCASQASAQFIGDPPVIVVTALGGLLLVNAGLLALTARYWPAKQPLIAFFALGDATWVILTLVLLLAGLWIKGTVATLAAIAVACGVGALGFGQYYHGLRQVQHNG</sequence>
<feature type="transmembrane region" description="Helical" evidence="1">
    <location>
        <begin position="67"/>
        <end position="91"/>
    </location>
</feature>
<reference evidence="4" key="1">
    <citation type="submission" date="2024-04" db="EMBL/GenBank/DDBJ databases">
        <title>Phylogenomic analyses of a clade within the roseobacter group suggest taxonomic reassignments of species of the genera Aestuariivita, Citreicella, Loktanella, Nautella, Pelagibaca, Ruegeria, Thalassobius, Thiobacimonas and Tropicibacter, and the proposal o.</title>
        <authorList>
            <person name="Jeon C.O."/>
        </authorList>
    </citation>
    <scope>NUCLEOTIDE SEQUENCE [LARGE SCALE GENOMIC DNA]</scope>
    <source>
        <strain evidence="4">BS5-3</strain>
    </source>
</reference>
<dbReference type="RefSeq" id="WP_341366015.1">
    <property type="nucleotide sequence ID" value="NZ_CP150951.2"/>
</dbReference>
<keyword evidence="4" id="KW-1185">Reference proteome</keyword>
<dbReference type="EMBL" id="CP150951">
    <property type="protein sequence ID" value="WZC47895.1"/>
    <property type="molecule type" value="Genomic_DNA"/>
</dbReference>
<accession>A0ABZ2V1V5</accession>
<proteinExistence type="predicted"/>
<keyword evidence="1" id="KW-1133">Transmembrane helix</keyword>
<evidence type="ECO:0000256" key="2">
    <source>
        <dbReference type="SAM" id="SignalP"/>
    </source>
</evidence>
<feature type="transmembrane region" description="Helical" evidence="1">
    <location>
        <begin position="36"/>
        <end position="55"/>
    </location>
</feature>
<evidence type="ECO:0000313" key="3">
    <source>
        <dbReference type="EMBL" id="WZC47895.1"/>
    </source>
</evidence>
<organism evidence="3 4">
    <name type="scientific">Yoonia phaeophyticola</name>
    <dbReference type="NCBI Taxonomy" id="3137369"/>
    <lineage>
        <taxon>Bacteria</taxon>
        <taxon>Pseudomonadati</taxon>
        <taxon>Pseudomonadota</taxon>
        <taxon>Alphaproteobacteria</taxon>
        <taxon>Rhodobacterales</taxon>
        <taxon>Paracoccaceae</taxon>
        <taxon>Yoonia</taxon>
    </lineage>
</organism>
<keyword evidence="1" id="KW-0812">Transmembrane</keyword>
<feature type="chain" id="PRO_5046056784" evidence="2">
    <location>
        <begin position="29"/>
        <end position="126"/>
    </location>
</feature>
<keyword evidence="2" id="KW-0732">Signal</keyword>
<evidence type="ECO:0000313" key="4">
    <source>
        <dbReference type="Proteomes" id="UP001440612"/>
    </source>
</evidence>
<evidence type="ECO:0000256" key="1">
    <source>
        <dbReference type="SAM" id="Phobius"/>
    </source>
</evidence>
<feature type="transmembrane region" description="Helical" evidence="1">
    <location>
        <begin position="97"/>
        <end position="116"/>
    </location>
</feature>
<feature type="signal peptide" evidence="2">
    <location>
        <begin position="1"/>
        <end position="28"/>
    </location>
</feature>
<name>A0ABZ2V1V5_9RHOB</name>
<keyword evidence="1" id="KW-0472">Membrane</keyword>